<dbReference type="PROSITE" id="PS51029">
    <property type="entry name" value="MADF"/>
    <property type="match status" value="1"/>
</dbReference>
<feature type="compositionally biased region" description="Acidic residues" evidence="1">
    <location>
        <begin position="238"/>
        <end position="252"/>
    </location>
</feature>
<reference evidence="3" key="1">
    <citation type="submission" date="2022-01" db="EMBL/GenBank/DDBJ databases">
        <title>Genome Sequence Resource for Two Populations of Ditylenchus destructor, the Migratory Endoparasitic Phytonematode.</title>
        <authorList>
            <person name="Zhang H."/>
            <person name="Lin R."/>
            <person name="Xie B."/>
        </authorList>
    </citation>
    <scope>NUCLEOTIDE SEQUENCE</scope>
    <source>
        <strain evidence="3">BazhouSP</strain>
    </source>
</reference>
<protein>
    <submittedName>
        <fullName evidence="3">Alcohol dehydrogenase transcription factor myb/SANT-like domain-containing protein</fullName>
    </submittedName>
</protein>
<evidence type="ECO:0000313" key="3">
    <source>
        <dbReference type="EMBL" id="KAI1714985.1"/>
    </source>
</evidence>
<accession>A0AAD4R7A2</accession>
<name>A0AAD4R7A2_9BILA</name>
<organism evidence="3 4">
    <name type="scientific">Ditylenchus destructor</name>
    <dbReference type="NCBI Taxonomy" id="166010"/>
    <lineage>
        <taxon>Eukaryota</taxon>
        <taxon>Metazoa</taxon>
        <taxon>Ecdysozoa</taxon>
        <taxon>Nematoda</taxon>
        <taxon>Chromadorea</taxon>
        <taxon>Rhabditida</taxon>
        <taxon>Tylenchina</taxon>
        <taxon>Tylenchomorpha</taxon>
        <taxon>Sphaerularioidea</taxon>
        <taxon>Anguinidae</taxon>
        <taxon>Anguininae</taxon>
        <taxon>Ditylenchus</taxon>
    </lineage>
</organism>
<feature type="compositionally biased region" description="Low complexity" evidence="1">
    <location>
        <begin position="558"/>
        <end position="568"/>
    </location>
</feature>
<feature type="region of interest" description="Disordered" evidence="1">
    <location>
        <begin position="237"/>
        <end position="262"/>
    </location>
</feature>
<dbReference type="Pfam" id="PF10545">
    <property type="entry name" value="MADF_DNA_bdg"/>
    <property type="match status" value="1"/>
</dbReference>
<feature type="domain" description="MADF" evidence="2">
    <location>
        <begin position="138"/>
        <end position="231"/>
    </location>
</feature>
<feature type="region of interest" description="Disordered" evidence="1">
    <location>
        <begin position="187"/>
        <end position="213"/>
    </location>
</feature>
<feature type="region of interest" description="Disordered" evidence="1">
    <location>
        <begin position="93"/>
        <end position="136"/>
    </location>
</feature>
<feature type="compositionally biased region" description="Acidic residues" evidence="1">
    <location>
        <begin position="806"/>
        <end position="821"/>
    </location>
</feature>
<feature type="region of interest" description="Disordered" evidence="1">
    <location>
        <begin position="521"/>
        <end position="571"/>
    </location>
</feature>
<keyword evidence="4" id="KW-1185">Reference proteome</keyword>
<dbReference type="InterPro" id="IPR006578">
    <property type="entry name" value="MADF-dom"/>
</dbReference>
<evidence type="ECO:0000259" key="2">
    <source>
        <dbReference type="PROSITE" id="PS51029"/>
    </source>
</evidence>
<dbReference type="EMBL" id="JAKKPZ010000012">
    <property type="protein sequence ID" value="KAI1714985.1"/>
    <property type="molecule type" value="Genomic_DNA"/>
</dbReference>
<feature type="region of interest" description="Disordered" evidence="1">
    <location>
        <begin position="799"/>
        <end position="821"/>
    </location>
</feature>
<dbReference type="Proteomes" id="UP001201812">
    <property type="component" value="Unassembled WGS sequence"/>
</dbReference>
<sequence length="821" mass="95957">MEEEKEWRFLCDLNSRAAITEFANDHNVEISARSYDCKRIQLRCKHIFSGAEVKPCPFKIYCTPKNDRDNSEGWKAYGCGHHTHAKYEKVDVKREDQSEHDVEGVPDKVFLPPMRTDSRGRRKASSTDSENQRKDTLAIIRAVRDNPKLLPSIEHTHELNMERHRIWVHVAKNLSYYKTAKDAHTRWNGMKNSYKKEQRRRKEEQKRGETPRHNRRIFYFEEMDALFENYDAFSTNEDVGDMNEENSSDEDAPGSSSKRRSHENDWRYFKKVANQDELEHLRKQMNMVIKSRTFQGAKVRFLCRNRQSHNCDYEWCSVQRSNYVEIFFAGDHNHDVSPGIDSEHVKERLSRKISDGPRKRERNLVEEQELFMPEINHPERWVFYATCTSDDQWCKIRRENGCGLAGPARQTEFNRQTFYSRCLRWTSDKCPFKMCAVYDSGKKMSHIWIAAKLRHNHELENEEGEMEQAEMADYDNLLPEFDDQGSDDTDMSLNLRMANTEITEGTQGEAYQEPAAENMSYFENPTHSPVKPMKVRYDKNGQKRQLATKKAYTRHISESSSSSDNLFSSDDENYSGHKNKYLDKSPVCEKPEISSADLGEKPKETPTVPPPEKIVVIESKPVPEDPEIVKAHEKAKREKAERLTRFATMNNRITMAIRNGTDLDGKPLKLGESDSSRSPSPPPFEPYGLQDKEKELQEFASEYGMWTSCQVGVCRVHYLFIPKMGTALREKWRGHHFRITDTQDEDDFEVNFFRQTKTAATLEWRKCGFDAFCNRLRRTLIQFFELDLPLEERDARIPPSTWVPVPEEELSDLSDLSDQEK</sequence>
<gene>
    <name evidence="3" type="ORF">DdX_08261</name>
</gene>
<feature type="region of interest" description="Disordered" evidence="1">
    <location>
        <begin position="659"/>
        <end position="688"/>
    </location>
</feature>
<comment type="caution">
    <text evidence="3">The sequence shown here is derived from an EMBL/GenBank/DDBJ whole genome shotgun (WGS) entry which is preliminary data.</text>
</comment>
<evidence type="ECO:0000313" key="4">
    <source>
        <dbReference type="Proteomes" id="UP001201812"/>
    </source>
</evidence>
<feature type="compositionally biased region" description="Basic and acidic residues" evidence="1">
    <location>
        <begin position="194"/>
        <end position="212"/>
    </location>
</feature>
<feature type="compositionally biased region" description="Basic and acidic residues" evidence="1">
    <location>
        <begin position="661"/>
        <end position="675"/>
    </location>
</feature>
<proteinExistence type="predicted"/>
<feature type="compositionally biased region" description="Basic and acidic residues" evidence="1">
    <location>
        <begin position="93"/>
        <end position="106"/>
    </location>
</feature>
<dbReference type="AlphaFoldDB" id="A0AAD4R7A2"/>
<evidence type="ECO:0000256" key="1">
    <source>
        <dbReference type="SAM" id="MobiDB-lite"/>
    </source>
</evidence>
<dbReference type="SMART" id="SM00595">
    <property type="entry name" value="MADF"/>
    <property type="match status" value="1"/>
</dbReference>